<feature type="domain" description="DNA mismatch repair proteins mutS family" evidence="7">
    <location>
        <begin position="716"/>
        <end position="971"/>
    </location>
</feature>
<dbReference type="EMBL" id="SEOQ01000163">
    <property type="protein sequence ID" value="TFY68394.1"/>
    <property type="molecule type" value="Genomic_DNA"/>
</dbReference>
<dbReference type="GO" id="GO:0005524">
    <property type="term" value="F:ATP binding"/>
    <property type="evidence" value="ECO:0007669"/>
    <property type="project" value="UniProtKB-KW"/>
</dbReference>
<dbReference type="Gene3D" id="3.40.50.300">
    <property type="entry name" value="P-loop containing nucleotide triphosphate hydrolases"/>
    <property type="match status" value="1"/>
</dbReference>
<dbReference type="SMART" id="SM00533">
    <property type="entry name" value="MUTSd"/>
    <property type="match status" value="1"/>
</dbReference>
<keyword evidence="9" id="KW-1185">Reference proteome</keyword>
<evidence type="ECO:0000259" key="7">
    <source>
        <dbReference type="SMART" id="SM00534"/>
    </source>
</evidence>
<dbReference type="InterPro" id="IPR000432">
    <property type="entry name" value="DNA_mismatch_repair_MutS_C"/>
</dbReference>
<evidence type="ECO:0000256" key="1">
    <source>
        <dbReference type="ARBA" id="ARBA00006271"/>
    </source>
</evidence>
<accession>A0A4Y9Z196</accession>
<dbReference type="PANTHER" id="PTHR11361">
    <property type="entry name" value="DNA MISMATCH REPAIR PROTEIN MUTS FAMILY MEMBER"/>
    <property type="match status" value="1"/>
</dbReference>
<evidence type="ECO:0000259" key="6">
    <source>
        <dbReference type="SMART" id="SM00533"/>
    </source>
</evidence>
<comment type="caution">
    <text evidence="8">The sequence shown here is derived from an EMBL/GenBank/DDBJ whole genome shotgun (WGS) entry which is preliminary data.</text>
</comment>
<dbReference type="Pfam" id="PF00488">
    <property type="entry name" value="MutS_V"/>
    <property type="match status" value="1"/>
</dbReference>
<feature type="domain" description="DNA mismatch repair protein MutS core" evidence="6">
    <location>
        <begin position="355"/>
        <end position="677"/>
    </location>
</feature>
<gene>
    <name evidence="8" type="ORF">EVG20_g3567</name>
</gene>
<dbReference type="InterPro" id="IPR027417">
    <property type="entry name" value="P-loop_NTPase"/>
</dbReference>
<feature type="region of interest" description="Disordered" evidence="5">
    <location>
        <begin position="1"/>
        <end position="99"/>
    </location>
</feature>
<dbReference type="OrthoDB" id="29596at2759"/>
<proteinExistence type="inferred from homology"/>
<dbReference type="InterPro" id="IPR036187">
    <property type="entry name" value="DNA_mismatch_repair_MutS_sf"/>
</dbReference>
<evidence type="ECO:0000256" key="3">
    <source>
        <dbReference type="ARBA" id="ARBA00022840"/>
    </source>
</evidence>
<dbReference type="GO" id="GO:0030983">
    <property type="term" value="F:mismatched DNA binding"/>
    <property type="evidence" value="ECO:0007669"/>
    <property type="project" value="InterPro"/>
</dbReference>
<feature type="compositionally biased region" description="Polar residues" evidence="5">
    <location>
        <begin position="32"/>
        <end position="50"/>
    </location>
</feature>
<protein>
    <recommendedName>
        <fullName evidence="10">DNA mismatch repair proteins mutS family domain-containing protein</fullName>
    </recommendedName>
</protein>
<dbReference type="GO" id="GO:0006298">
    <property type="term" value="P:mismatch repair"/>
    <property type="evidence" value="ECO:0007669"/>
    <property type="project" value="InterPro"/>
</dbReference>
<evidence type="ECO:0000313" key="8">
    <source>
        <dbReference type="EMBL" id="TFY68394.1"/>
    </source>
</evidence>
<sequence>MCQKHVARPTASLLDVEGSRRVATTPRETEARSSQATTFSMASTRSSPSPANRKRKATEDTRVDTEDGTEDSTSGDGTHGKKVRWGGSLNEDLEDGNDDESTRAEKICMAASCSGGKMGCCYYDPVKCIIFILEDTQESIHFDTTKMLLEQTSPDVLLTSSNADDQFTDLCRDFADTTDGLFQIRPHKDFNPRKGLNRMLTLGFLSDLQDDDLGQEPVDSDSLSEARNAYEFMTRRKNDQGDPSLKRWNASVRMSNFASLDNAPLCVRTLRRKIASFIDNKGCIPQIGSMGALLDHLARVRAVGELEDYGVGGLDIRGIEALALDEVMQINADPLASLQIFENESHASIHSDKTKEGLSLFGILNNTRTALGRSLMRTWLLRPSLRIPVIAARHDAVACFTNGDNLIAARAMHNHLKGIKNVPKILSAMKSGKAGIIEWQGLFAFHTAMIRDALTELNMGHGVEIVQKLVAALDISSFKEAGAMVNEVIDWEESGSAGRICVRPHIDEELDNRKHIYHGIDTVLSKVAEDIAETVPPDYATSLNVVYFPQLGFLVCVPMLDEWKSDEGIRVLDGWTFQFSSEAHVYFKSDKMHDLDMHIGDLYPSIVDRELEIIQELQEKILAYEKAMGDACDICAELDCLLSFAEASNAYGYIRPEISEENIINIKAGRHPLQEQVVDTFVPNDTFLVGGAGLGAFPTVHSDDDRESLGGSSLGNSVLVCTGANACGKSVYLKQVAVIQIMAQIGCFVPAESATLGIVQSAFMIDLNQVSLALRNSTSRSLILLDEFGKGTLSTGSYKTMLCALLWHPDFDSDSALALTLPFQRWDSGTINACAADGAGLFCGVLKSLLNRGTNCPKVLATTHFHDVFRPNMLSPRTLPITFVHMEVMFTMEDGEVIMGDDNGDDNGDNDSTSTTERGTRPPRRQVLRGEKITYLYRVALGLSTHSHAARCAELYGIPAEIIERAQYVSQLLSDHDIPQLLDEEMTDNERRELVEAEEIGRRFLAWDLRAQMQPGQPDVKERLAEILGRLDEEIMDE</sequence>
<comment type="similarity">
    <text evidence="1">Belongs to the DNA mismatch repair MutS family.</text>
</comment>
<dbReference type="STRING" id="205917.A0A4Y9Z196"/>
<keyword evidence="4" id="KW-0238">DNA-binding</keyword>
<evidence type="ECO:0000313" key="9">
    <source>
        <dbReference type="Proteomes" id="UP000298327"/>
    </source>
</evidence>
<dbReference type="GO" id="GO:0005634">
    <property type="term" value="C:nucleus"/>
    <property type="evidence" value="ECO:0007669"/>
    <property type="project" value="TreeGrafter"/>
</dbReference>
<dbReference type="SMART" id="SM00534">
    <property type="entry name" value="MUTSac"/>
    <property type="match status" value="1"/>
</dbReference>
<evidence type="ECO:0000256" key="5">
    <source>
        <dbReference type="SAM" id="MobiDB-lite"/>
    </source>
</evidence>
<evidence type="ECO:0000256" key="2">
    <source>
        <dbReference type="ARBA" id="ARBA00022741"/>
    </source>
</evidence>
<organism evidence="8 9">
    <name type="scientific">Dentipellis fragilis</name>
    <dbReference type="NCBI Taxonomy" id="205917"/>
    <lineage>
        <taxon>Eukaryota</taxon>
        <taxon>Fungi</taxon>
        <taxon>Dikarya</taxon>
        <taxon>Basidiomycota</taxon>
        <taxon>Agaricomycotina</taxon>
        <taxon>Agaricomycetes</taxon>
        <taxon>Russulales</taxon>
        <taxon>Hericiaceae</taxon>
        <taxon>Dentipellis</taxon>
    </lineage>
</organism>
<dbReference type="AlphaFoldDB" id="A0A4Y9Z196"/>
<dbReference type="InterPro" id="IPR007696">
    <property type="entry name" value="DNA_mismatch_repair_MutS_core"/>
</dbReference>
<reference evidence="8 9" key="1">
    <citation type="submission" date="2019-02" db="EMBL/GenBank/DDBJ databases">
        <title>Genome sequencing of the rare red list fungi Dentipellis fragilis.</title>
        <authorList>
            <person name="Buettner E."/>
            <person name="Kellner H."/>
        </authorList>
    </citation>
    <scope>NUCLEOTIDE SEQUENCE [LARGE SCALE GENOMIC DNA]</scope>
    <source>
        <strain evidence="8 9">DSM 105465</strain>
    </source>
</reference>
<dbReference type="GO" id="GO:0140664">
    <property type="term" value="F:ATP-dependent DNA damage sensor activity"/>
    <property type="evidence" value="ECO:0007669"/>
    <property type="project" value="InterPro"/>
</dbReference>
<feature type="region of interest" description="Disordered" evidence="5">
    <location>
        <begin position="897"/>
        <end position="924"/>
    </location>
</feature>
<dbReference type="SUPFAM" id="SSF48334">
    <property type="entry name" value="DNA repair protein MutS, domain III"/>
    <property type="match status" value="1"/>
</dbReference>
<keyword evidence="2" id="KW-0547">Nucleotide-binding</keyword>
<name>A0A4Y9Z196_9AGAM</name>
<dbReference type="Gene3D" id="1.10.1420.10">
    <property type="match status" value="1"/>
</dbReference>
<evidence type="ECO:0000256" key="4">
    <source>
        <dbReference type="ARBA" id="ARBA00023125"/>
    </source>
</evidence>
<dbReference type="Proteomes" id="UP000298327">
    <property type="component" value="Unassembled WGS sequence"/>
</dbReference>
<dbReference type="GO" id="GO:0051026">
    <property type="term" value="P:chiasma assembly"/>
    <property type="evidence" value="ECO:0007669"/>
    <property type="project" value="TreeGrafter"/>
</dbReference>
<dbReference type="SUPFAM" id="SSF52540">
    <property type="entry name" value="P-loop containing nucleoside triphosphate hydrolases"/>
    <property type="match status" value="1"/>
</dbReference>
<dbReference type="PANTHER" id="PTHR11361:SF20">
    <property type="entry name" value="MUTS PROTEIN HOMOLOG 5"/>
    <property type="match status" value="1"/>
</dbReference>
<evidence type="ECO:0008006" key="10">
    <source>
        <dbReference type="Google" id="ProtNLM"/>
    </source>
</evidence>
<dbReference type="InterPro" id="IPR045076">
    <property type="entry name" value="MutS"/>
</dbReference>
<keyword evidence="3" id="KW-0067">ATP-binding</keyword>
<dbReference type="Pfam" id="PF05192">
    <property type="entry name" value="MutS_III"/>
    <property type="match status" value="1"/>
</dbReference>